<organism evidence="2 3">
    <name type="scientific">Spiroplasma monobiae MQ-1</name>
    <dbReference type="NCBI Taxonomy" id="1336748"/>
    <lineage>
        <taxon>Bacteria</taxon>
        <taxon>Bacillati</taxon>
        <taxon>Mycoplasmatota</taxon>
        <taxon>Mollicutes</taxon>
        <taxon>Entomoplasmatales</taxon>
        <taxon>Spiroplasmataceae</taxon>
        <taxon>Spiroplasma</taxon>
    </lineage>
</organism>
<dbReference type="OrthoDB" id="388946at2"/>
<keyword evidence="3" id="KW-1185">Reference proteome</keyword>
<sequence>MLYSEIISVKTIVTDVLAAIGLAIIIFSPLIFSSIQRKVLNQRLHTRVDGEKLFEKLKYDLKLSKLTGVNKRKLYSDIDYAKTIFRGAMEYNSREVVWYFNELFAKKHIHSAVLKKAWLQMWVWILTLIVIFGGSYADFLVWLFDMQASASKPDSGFVSIWVLFICAAGISVLTKWMEFKKVKVVINDEVRQINLTKKEKVWKDYKIIYWISCAVQVSGFFLILINIFFRA</sequence>
<evidence type="ECO:0000313" key="2">
    <source>
        <dbReference type="EMBL" id="AUM62801.1"/>
    </source>
</evidence>
<keyword evidence="1" id="KW-1133">Transmembrane helix</keyword>
<dbReference type="EMBL" id="CP025543">
    <property type="protein sequence ID" value="AUM62801.1"/>
    <property type="molecule type" value="Genomic_DNA"/>
</dbReference>
<protein>
    <recommendedName>
        <fullName evidence="4">Transmembrane protein</fullName>
    </recommendedName>
</protein>
<feature type="transmembrane region" description="Helical" evidence="1">
    <location>
        <begin position="156"/>
        <end position="173"/>
    </location>
</feature>
<gene>
    <name evidence="2" type="ORF">SMONO_v1c05520</name>
</gene>
<accession>A0A2K9LV53</accession>
<proteinExistence type="predicted"/>
<feature type="transmembrane region" description="Helical" evidence="1">
    <location>
        <begin position="12"/>
        <end position="35"/>
    </location>
</feature>
<dbReference type="Proteomes" id="UP000234790">
    <property type="component" value="Chromosome"/>
</dbReference>
<feature type="transmembrane region" description="Helical" evidence="1">
    <location>
        <begin position="121"/>
        <end position="144"/>
    </location>
</feature>
<dbReference type="KEGG" id="smoo:SMONO_v1c05520"/>
<keyword evidence="1" id="KW-0472">Membrane</keyword>
<keyword evidence="1" id="KW-0812">Transmembrane</keyword>
<evidence type="ECO:0000313" key="3">
    <source>
        <dbReference type="Proteomes" id="UP000234790"/>
    </source>
</evidence>
<evidence type="ECO:0008006" key="4">
    <source>
        <dbReference type="Google" id="ProtNLM"/>
    </source>
</evidence>
<name>A0A2K9LV53_SPISQ</name>
<dbReference type="AlphaFoldDB" id="A0A2K9LV53"/>
<reference evidence="2 3" key="1">
    <citation type="submission" date="2017-12" db="EMBL/GenBank/DDBJ databases">
        <title>Complete genome sequence of Spiroplasma monobiae MQ-1 (ATCC 33825).</title>
        <authorList>
            <person name="Tsai Y.-M."/>
            <person name="Lo W.-S."/>
            <person name="Wu P.-S."/>
            <person name="Cho S.-T."/>
            <person name="Kuo C.-H."/>
        </authorList>
    </citation>
    <scope>NUCLEOTIDE SEQUENCE [LARGE SCALE GENOMIC DNA]</scope>
    <source>
        <strain evidence="2 3">MQ-1</strain>
    </source>
</reference>
<evidence type="ECO:0000256" key="1">
    <source>
        <dbReference type="SAM" id="Phobius"/>
    </source>
</evidence>
<feature type="transmembrane region" description="Helical" evidence="1">
    <location>
        <begin position="207"/>
        <end position="229"/>
    </location>
</feature>
<dbReference type="RefSeq" id="WP_101780853.1">
    <property type="nucleotide sequence ID" value="NZ_CP025543.1"/>
</dbReference>